<dbReference type="SUPFAM" id="SSF47336">
    <property type="entry name" value="ACP-like"/>
    <property type="match status" value="1"/>
</dbReference>
<keyword evidence="2" id="KW-0597">Phosphoprotein</keyword>
<sequence length="204" mass="22907">MSWTKSTDHWSRPLDCHDRISQFIGDPGKPGSSWAPVQLDFPNSNDNPEQTITHPRTAWKSLRICYATPTSPANSMRRESDTTPSRAPEHSNESAQDARKLSRHREEDADINRSAHSFGADSLVAVELQFWFADETRAELSVLDILANCSIRELGRQAASRSQNVPKAQEKLEDLPLVLSLWSLGYITSKRYKTQSCMIIPGIA</sequence>
<dbReference type="InterPro" id="IPR036736">
    <property type="entry name" value="ACP-like_sf"/>
</dbReference>
<keyword evidence="1" id="KW-0596">Phosphopantetheine</keyword>
<feature type="region of interest" description="Disordered" evidence="3">
    <location>
        <begin position="21"/>
        <end position="52"/>
    </location>
</feature>
<evidence type="ECO:0000256" key="2">
    <source>
        <dbReference type="ARBA" id="ARBA00022553"/>
    </source>
</evidence>
<organism evidence="5 6">
    <name type="scientific">Aspergillus brasiliensis</name>
    <dbReference type="NCBI Taxonomy" id="319629"/>
    <lineage>
        <taxon>Eukaryota</taxon>
        <taxon>Fungi</taxon>
        <taxon>Dikarya</taxon>
        <taxon>Ascomycota</taxon>
        <taxon>Pezizomycotina</taxon>
        <taxon>Eurotiomycetes</taxon>
        <taxon>Eurotiomycetidae</taxon>
        <taxon>Eurotiales</taxon>
        <taxon>Aspergillaceae</taxon>
        <taxon>Aspergillus</taxon>
        <taxon>Aspergillus subgen. Circumdati</taxon>
    </lineage>
</organism>
<proteinExistence type="predicted"/>
<accession>A0A9W5YRA3</accession>
<evidence type="ECO:0000313" key="6">
    <source>
        <dbReference type="Proteomes" id="UP001143548"/>
    </source>
</evidence>
<feature type="compositionally biased region" description="Polar residues" evidence="3">
    <location>
        <begin position="41"/>
        <end position="52"/>
    </location>
</feature>
<protein>
    <recommendedName>
        <fullName evidence="4">Carrier domain-containing protein</fullName>
    </recommendedName>
</protein>
<dbReference type="EMBL" id="BROQ01000038">
    <property type="protein sequence ID" value="GKZ21324.1"/>
    <property type="molecule type" value="Genomic_DNA"/>
</dbReference>
<comment type="caution">
    <text evidence="5">The sequence shown here is derived from an EMBL/GenBank/DDBJ whole genome shotgun (WGS) entry which is preliminary data.</text>
</comment>
<feature type="compositionally biased region" description="Basic and acidic residues" evidence="3">
    <location>
        <begin position="76"/>
        <end position="108"/>
    </location>
</feature>
<dbReference type="InterPro" id="IPR020806">
    <property type="entry name" value="PKS_PP-bd"/>
</dbReference>
<feature type="domain" description="Carrier" evidence="4">
    <location>
        <begin position="87"/>
        <end position="162"/>
    </location>
</feature>
<gene>
    <name evidence="5" type="ORF">AbraCBS73388_007002</name>
</gene>
<reference evidence="5" key="1">
    <citation type="submission" date="2022-07" db="EMBL/GenBank/DDBJ databases">
        <title>Taxonomy of Aspergillus series Nigri: significant species reduction supported by multi-species coalescent approaches.</title>
        <authorList>
            <person name="Bian C."/>
            <person name="Kusuya Y."/>
            <person name="Sklenar F."/>
            <person name="D'hooge E."/>
            <person name="Yaguchi T."/>
            <person name="Takahashi H."/>
            <person name="Hubka V."/>
        </authorList>
    </citation>
    <scope>NUCLEOTIDE SEQUENCE</scope>
    <source>
        <strain evidence="5">CBS 733.88</strain>
    </source>
</reference>
<dbReference type="Proteomes" id="UP001143548">
    <property type="component" value="Unassembled WGS sequence"/>
</dbReference>
<dbReference type="Gene3D" id="1.10.1200.10">
    <property type="entry name" value="ACP-like"/>
    <property type="match status" value="1"/>
</dbReference>
<dbReference type="AlphaFoldDB" id="A0A9W5YRA3"/>
<dbReference type="PROSITE" id="PS50075">
    <property type="entry name" value="CARRIER"/>
    <property type="match status" value="1"/>
</dbReference>
<dbReference type="SMART" id="SM00823">
    <property type="entry name" value="PKS_PP"/>
    <property type="match status" value="1"/>
</dbReference>
<name>A0A9W5YRA3_9EURO</name>
<dbReference type="GO" id="GO:0031177">
    <property type="term" value="F:phosphopantetheine binding"/>
    <property type="evidence" value="ECO:0007669"/>
    <property type="project" value="InterPro"/>
</dbReference>
<evidence type="ECO:0000256" key="3">
    <source>
        <dbReference type="SAM" id="MobiDB-lite"/>
    </source>
</evidence>
<evidence type="ECO:0000313" key="5">
    <source>
        <dbReference type="EMBL" id="GKZ21324.1"/>
    </source>
</evidence>
<feature type="region of interest" description="Disordered" evidence="3">
    <location>
        <begin position="70"/>
        <end position="108"/>
    </location>
</feature>
<dbReference type="InterPro" id="IPR009081">
    <property type="entry name" value="PP-bd_ACP"/>
</dbReference>
<evidence type="ECO:0000259" key="4">
    <source>
        <dbReference type="PROSITE" id="PS50075"/>
    </source>
</evidence>
<evidence type="ECO:0000256" key="1">
    <source>
        <dbReference type="ARBA" id="ARBA00022450"/>
    </source>
</evidence>